<gene>
    <name evidence="2" type="ORF">SAMN04488025_1594</name>
</gene>
<dbReference type="AlphaFoldDB" id="A0A1I2TA04"/>
<keyword evidence="1" id="KW-1133">Transmembrane helix</keyword>
<reference evidence="2 3" key="1">
    <citation type="submission" date="2016-10" db="EMBL/GenBank/DDBJ databases">
        <authorList>
            <person name="de Groot N.N."/>
        </authorList>
    </citation>
    <scope>NUCLEOTIDE SEQUENCE [LARGE SCALE GENOMIC DNA]</scope>
    <source>
        <strain evidence="2 3">DSM 44945</strain>
    </source>
</reference>
<accession>A0A1I2TA04</accession>
<dbReference type="Proteomes" id="UP000198661">
    <property type="component" value="Unassembled WGS sequence"/>
</dbReference>
<keyword evidence="1" id="KW-0812">Transmembrane</keyword>
<evidence type="ECO:0000313" key="2">
    <source>
        <dbReference type="EMBL" id="SFG60919.1"/>
    </source>
</evidence>
<protein>
    <submittedName>
        <fullName evidence="2">TadE-like protein</fullName>
    </submittedName>
</protein>
<keyword evidence="1" id="KW-0472">Membrane</keyword>
<proteinExistence type="predicted"/>
<evidence type="ECO:0000256" key="1">
    <source>
        <dbReference type="SAM" id="Phobius"/>
    </source>
</evidence>
<sequence>MIRKFLGRIFRFNRRGSVTLEFVTIIPLLLIMILFIAQFFVAGMAVVETEVTLRDTVRYAAEIGDEKKAKKWGLNRFDATGYYDMESLKVEIKDEEVIATSRTRIEWLFTSAAPFHYRSTVKAPVID</sequence>
<evidence type="ECO:0000313" key="3">
    <source>
        <dbReference type="Proteomes" id="UP000198661"/>
    </source>
</evidence>
<organism evidence="2 3">
    <name type="scientific">Planifilum fulgidum</name>
    <dbReference type="NCBI Taxonomy" id="201973"/>
    <lineage>
        <taxon>Bacteria</taxon>
        <taxon>Bacillati</taxon>
        <taxon>Bacillota</taxon>
        <taxon>Bacilli</taxon>
        <taxon>Bacillales</taxon>
        <taxon>Thermoactinomycetaceae</taxon>
        <taxon>Planifilum</taxon>
    </lineage>
</organism>
<dbReference type="EMBL" id="FOOK01000059">
    <property type="protein sequence ID" value="SFG60919.1"/>
    <property type="molecule type" value="Genomic_DNA"/>
</dbReference>
<name>A0A1I2TA04_9BACL</name>
<dbReference type="RefSeq" id="WP_092041917.1">
    <property type="nucleotide sequence ID" value="NZ_FOOK01000059.1"/>
</dbReference>
<keyword evidence="3" id="KW-1185">Reference proteome</keyword>
<feature type="transmembrane region" description="Helical" evidence="1">
    <location>
        <begin position="20"/>
        <end position="47"/>
    </location>
</feature>
<dbReference type="STRING" id="201973.SAMN04488025_1594"/>